<dbReference type="GO" id="GO:0009360">
    <property type="term" value="C:DNA polymerase III complex"/>
    <property type="evidence" value="ECO:0007669"/>
    <property type="project" value="InterPro"/>
</dbReference>
<evidence type="ECO:0000256" key="4">
    <source>
        <dbReference type="ARBA" id="ARBA00022705"/>
    </source>
</evidence>
<dbReference type="InterPro" id="IPR022107">
    <property type="entry name" value="DNA_pol_III_gamma/tau_C"/>
</dbReference>
<keyword evidence="5" id="KW-0479">Metal-binding</keyword>
<dbReference type="GO" id="GO:0046872">
    <property type="term" value="F:metal ion binding"/>
    <property type="evidence" value="ECO:0007669"/>
    <property type="project" value="UniProtKB-KW"/>
</dbReference>
<dbReference type="EC" id="2.7.7.7" evidence="11"/>
<dbReference type="PANTHER" id="PTHR11669">
    <property type="entry name" value="REPLICATION FACTOR C / DNA POLYMERASE III GAMMA-TAU SUBUNIT"/>
    <property type="match status" value="1"/>
</dbReference>
<comment type="subunit">
    <text evidence="11">DNA polymerase III contains a core (composed of alpha, epsilon and theta chains) that associates with a tau subunit. This core dimerizes to form the POLIII' complex. PolIII' associates with the gamma complex (composed of gamma, delta, delta', psi and chi chains) and with the beta chain to form the complete DNA polymerase III complex.</text>
</comment>
<dbReference type="NCBIfam" id="NF006585">
    <property type="entry name" value="PRK09111.1"/>
    <property type="match status" value="1"/>
</dbReference>
<dbReference type="Gene3D" id="1.20.272.10">
    <property type="match status" value="1"/>
</dbReference>
<dbReference type="Pfam" id="PF13177">
    <property type="entry name" value="DNA_pol3_delta2"/>
    <property type="match status" value="1"/>
</dbReference>
<dbReference type="InterPro" id="IPR050238">
    <property type="entry name" value="DNA_Rep/Repair_Clamp_Loader"/>
</dbReference>
<keyword evidence="15" id="KW-1185">Reference proteome</keyword>
<dbReference type="FunFam" id="3.40.50.300:FF:000014">
    <property type="entry name" value="DNA polymerase III subunit gamma/tau"/>
    <property type="match status" value="1"/>
</dbReference>
<proteinExistence type="inferred from homology"/>
<comment type="function">
    <text evidence="11">DNA polymerase III is a complex, multichain enzyme responsible for most of the replicative synthesis in bacteria. This DNA polymerase also exhibits 3' to 5' exonuclease activity.</text>
</comment>
<feature type="region of interest" description="Disordered" evidence="12">
    <location>
        <begin position="390"/>
        <end position="429"/>
    </location>
</feature>
<evidence type="ECO:0000256" key="8">
    <source>
        <dbReference type="ARBA" id="ARBA00022840"/>
    </source>
</evidence>
<dbReference type="Pfam" id="PF12362">
    <property type="entry name" value="DUF3646"/>
    <property type="match status" value="1"/>
</dbReference>
<evidence type="ECO:0000256" key="12">
    <source>
        <dbReference type="SAM" id="MobiDB-lite"/>
    </source>
</evidence>
<dbReference type="GO" id="GO:0003677">
    <property type="term" value="F:DNA binding"/>
    <property type="evidence" value="ECO:0007669"/>
    <property type="project" value="InterPro"/>
</dbReference>
<reference evidence="14 15" key="1">
    <citation type="journal article" date="2012" name="J. Bacteriol.">
        <title>Draft Genome Sequence of the Purple Photosynthetic Bacterium Phaeospirillum molischianum DSM120, a Particularly Versatile Bacterium.</title>
        <authorList>
            <person name="Duquesne K."/>
            <person name="Prima V."/>
            <person name="Ji B."/>
            <person name="Rouy Z."/>
            <person name="Medigue C."/>
            <person name="Talla E."/>
            <person name="Sturgis J.N."/>
        </authorList>
    </citation>
    <scope>NUCLEOTIDE SEQUENCE [LARGE SCALE GENOMIC DNA]</scope>
    <source>
        <strain evidence="15">DSM120</strain>
    </source>
</reference>
<evidence type="ECO:0000256" key="11">
    <source>
        <dbReference type="RuleBase" id="RU364063"/>
    </source>
</evidence>
<dbReference type="GO" id="GO:0005524">
    <property type="term" value="F:ATP binding"/>
    <property type="evidence" value="ECO:0007669"/>
    <property type="project" value="UniProtKB-KW"/>
</dbReference>
<comment type="caution">
    <text evidence="14">The sequence shown here is derived from an EMBL/GenBank/DDBJ whole genome shotgun (WGS) entry which is preliminary data.</text>
</comment>
<gene>
    <name evidence="11" type="primary">dnaX</name>
    <name evidence="14" type="ORF">PHAMO_270098</name>
</gene>
<dbReference type="InterPro" id="IPR027417">
    <property type="entry name" value="P-loop_NTPase"/>
</dbReference>
<dbReference type="PANTHER" id="PTHR11669:SF0">
    <property type="entry name" value="PROTEIN STICHEL-LIKE 2"/>
    <property type="match status" value="1"/>
</dbReference>
<evidence type="ECO:0000256" key="6">
    <source>
        <dbReference type="ARBA" id="ARBA00022741"/>
    </source>
</evidence>
<comment type="catalytic activity">
    <reaction evidence="10 11">
        <text>DNA(n) + a 2'-deoxyribonucleoside 5'-triphosphate = DNA(n+1) + diphosphate</text>
        <dbReference type="Rhea" id="RHEA:22508"/>
        <dbReference type="Rhea" id="RHEA-COMP:17339"/>
        <dbReference type="Rhea" id="RHEA-COMP:17340"/>
        <dbReference type="ChEBI" id="CHEBI:33019"/>
        <dbReference type="ChEBI" id="CHEBI:61560"/>
        <dbReference type="ChEBI" id="CHEBI:173112"/>
        <dbReference type="EC" id="2.7.7.7"/>
    </reaction>
</comment>
<sequence>MTDITAPAPYRVLARKYRPTDFAGLIGQEAMVRTLSNAIRGGRLAHAFVLTGVRGVGKTTTARIIARALNCIGPDGKGGPTIEPCGVCEHCRAIAEDRHVDILEMDAASRTGIDDIRELTNQVRYRPTSARYKVFILDEVHMLSEKAWNALLKTLEEPPEHMKFVFCTTEIRKVPVTVLSRCQRFDLRRVEMDVLSRHFAAIAAKEEAEIEPGALAMIARAADGSVRDGLSLLDQAISHGSRQVTEAQVRDMLGLADRARVFDLLDAVFKGEIAPALDLIDQQYAAGADPVVVIQDMLELVHWLTRLKVSPAAADTAGVSETERVRGGQMAGGLSLAALTRAWQMLLKGLAETRSAPSPIQAAEMAVVRLAFAAELPSPAELVEQLRSGVMPPPRGPSGGGAPSGGGRVEAIGGHAPVPSGHGGGGGGGAVALRAEPVPLNPPVSLPPMPTSFAEVVELFSERREGVLAVSLRTQVNPVSFAPGRIEWRQQSKAPSDLAPKVARLLSDWTGRRWTVTLNATEPAEPTLAEQEAGAELRRRQDAANHPLVKAVMAAFPGAAIEAVRDLDVAPSPEPAPDEGEAGPDIELELFPGEEDL</sequence>
<keyword evidence="8 11" id="KW-0067">ATP-binding</keyword>
<dbReference type="SUPFAM" id="SSF52540">
    <property type="entry name" value="P-loop containing nucleoside triphosphate hydrolases"/>
    <property type="match status" value="1"/>
</dbReference>
<dbReference type="CDD" id="cd00009">
    <property type="entry name" value="AAA"/>
    <property type="match status" value="1"/>
</dbReference>
<keyword evidence="2 11" id="KW-0808">Transferase</keyword>
<comment type="similarity">
    <text evidence="1 11">Belongs to the DnaX/STICHEL family.</text>
</comment>
<dbReference type="CDD" id="cd18137">
    <property type="entry name" value="HLD_clamp_pol_III_gamma_tau"/>
    <property type="match status" value="1"/>
</dbReference>
<evidence type="ECO:0000256" key="5">
    <source>
        <dbReference type="ARBA" id="ARBA00022723"/>
    </source>
</evidence>
<evidence type="ECO:0000256" key="1">
    <source>
        <dbReference type="ARBA" id="ARBA00006360"/>
    </source>
</evidence>
<accession>H8FSB9</accession>
<feature type="compositionally biased region" description="Acidic residues" evidence="12">
    <location>
        <begin position="576"/>
        <end position="597"/>
    </location>
</feature>
<dbReference type="Pfam" id="PF22608">
    <property type="entry name" value="DNAX_ATPase_lid"/>
    <property type="match status" value="1"/>
</dbReference>
<dbReference type="FunFam" id="1.20.272.10:FF:000003">
    <property type="entry name" value="DNA polymerase III subunit gamma/tau"/>
    <property type="match status" value="1"/>
</dbReference>
<dbReference type="GO" id="GO:0006261">
    <property type="term" value="P:DNA-templated DNA replication"/>
    <property type="evidence" value="ECO:0007669"/>
    <property type="project" value="TreeGrafter"/>
</dbReference>
<organism evidence="14 15">
    <name type="scientific">Magnetospirillum molischianum DSM 120</name>
    <dbReference type="NCBI Taxonomy" id="1150626"/>
    <lineage>
        <taxon>Bacteria</taxon>
        <taxon>Pseudomonadati</taxon>
        <taxon>Pseudomonadota</taxon>
        <taxon>Alphaproteobacteria</taxon>
        <taxon>Rhodospirillales</taxon>
        <taxon>Rhodospirillaceae</taxon>
        <taxon>Magnetospirillum</taxon>
    </lineage>
</organism>
<keyword evidence="3 11" id="KW-0548">Nucleotidyltransferase</keyword>
<dbReference type="Gene3D" id="1.10.8.60">
    <property type="match status" value="1"/>
</dbReference>
<dbReference type="InterPro" id="IPR012763">
    <property type="entry name" value="DNA_pol_III_sug/sutau_N"/>
</dbReference>
<evidence type="ECO:0000259" key="13">
    <source>
        <dbReference type="SMART" id="SM00382"/>
    </source>
</evidence>
<dbReference type="EMBL" id="CAHP01000020">
    <property type="protein sequence ID" value="CCG41257.1"/>
    <property type="molecule type" value="Genomic_DNA"/>
</dbReference>
<dbReference type="AlphaFoldDB" id="H8FSB9"/>
<dbReference type="Pfam" id="PF12169">
    <property type="entry name" value="DNA_pol3_gamma3"/>
    <property type="match status" value="1"/>
</dbReference>
<evidence type="ECO:0000256" key="2">
    <source>
        <dbReference type="ARBA" id="ARBA00022679"/>
    </source>
</evidence>
<dbReference type="SMART" id="SM00382">
    <property type="entry name" value="AAA"/>
    <property type="match status" value="1"/>
</dbReference>
<name>H8FSB9_MAGML</name>
<dbReference type="InterPro" id="IPR003593">
    <property type="entry name" value="AAA+_ATPase"/>
</dbReference>
<dbReference type="InterPro" id="IPR022754">
    <property type="entry name" value="DNA_pol_III_gamma-3"/>
</dbReference>
<feature type="region of interest" description="Disordered" evidence="12">
    <location>
        <begin position="566"/>
        <end position="597"/>
    </location>
</feature>
<dbReference type="eggNOG" id="COG2812">
    <property type="taxonomic scope" value="Bacteria"/>
</dbReference>
<dbReference type="FunFam" id="1.10.8.60:FF:000013">
    <property type="entry name" value="DNA polymerase III subunit gamma/tau"/>
    <property type="match status" value="1"/>
</dbReference>
<keyword evidence="7" id="KW-0862">Zinc</keyword>
<keyword evidence="4 11" id="KW-0235">DNA replication</keyword>
<dbReference type="InterPro" id="IPR008921">
    <property type="entry name" value="DNA_pol3_clamp-load_cplx_C"/>
</dbReference>
<feature type="compositionally biased region" description="Gly residues" evidence="12">
    <location>
        <begin position="397"/>
        <end position="408"/>
    </location>
</feature>
<dbReference type="GO" id="GO:0003887">
    <property type="term" value="F:DNA-directed DNA polymerase activity"/>
    <property type="evidence" value="ECO:0007669"/>
    <property type="project" value="UniProtKB-KW"/>
</dbReference>
<keyword evidence="6 11" id="KW-0547">Nucleotide-binding</keyword>
<evidence type="ECO:0000256" key="9">
    <source>
        <dbReference type="ARBA" id="ARBA00022932"/>
    </source>
</evidence>
<protein>
    <recommendedName>
        <fullName evidence="11">DNA polymerase III subunit gamma/tau</fullName>
        <ecNumber evidence="11">2.7.7.7</ecNumber>
    </recommendedName>
</protein>
<dbReference type="OrthoDB" id="9810148at2"/>
<dbReference type="STRING" id="1150626.PHAMO_270098"/>
<evidence type="ECO:0000313" key="14">
    <source>
        <dbReference type="EMBL" id="CCG41257.1"/>
    </source>
</evidence>
<evidence type="ECO:0000256" key="3">
    <source>
        <dbReference type="ARBA" id="ARBA00022695"/>
    </source>
</evidence>
<dbReference type="InterPro" id="IPR045085">
    <property type="entry name" value="HLD_clamp_pol_III_gamma_tau"/>
</dbReference>
<dbReference type="SUPFAM" id="SSF48019">
    <property type="entry name" value="post-AAA+ oligomerization domain-like"/>
    <property type="match status" value="1"/>
</dbReference>
<evidence type="ECO:0000256" key="10">
    <source>
        <dbReference type="ARBA" id="ARBA00049244"/>
    </source>
</evidence>
<dbReference type="RefSeq" id="WP_002728197.1">
    <property type="nucleotide sequence ID" value="NZ_CAHP01000020.1"/>
</dbReference>
<dbReference type="Proteomes" id="UP000004169">
    <property type="component" value="Unassembled WGS sequence"/>
</dbReference>
<evidence type="ECO:0000313" key="15">
    <source>
        <dbReference type="Proteomes" id="UP000004169"/>
    </source>
</evidence>
<keyword evidence="9 11" id="KW-0239">DNA-directed DNA polymerase</keyword>
<evidence type="ECO:0000256" key="7">
    <source>
        <dbReference type="ARBA" id="ARBA00022833"/>
    </source>
</evidence>
<dbReference type="Gene3D" id="3.40.50.300">
    <property type="entry name" value="P-loop containing nucleotide triphosphate hydrolases"/>
    <property type="match status" value="1"/>
</dbReference>
<dbReference type="NCBIfam" id="TIGR02397">
    <property type="entry name" value="dnaX_nterm"/>
    <property type="match status" value="1"/>
</dbReference>
<feature type="domain" description="AAA+ ATPase" evidence="13">
    <location>
        <begin position="44"/>
        <end position="191"/>
    </location>
</feature>